<gene>
    <name evidence="4" type="ORF">A2Y62_05365</name>
</gene>
<dbReference type="InterPro" id="IPR011611">
    <property type="entry name" value="PfkB_dom"/>
</dbReference>
<name>A0A1F5VYR2_9BACT</name>
<dbReference type="STRING" id="1817863.A2Y62_05365"/>
<dbReference type="InterPro" id="IPR029056">
    <property type="entry name" value="Ribokinase-like"/>
</dbReference>
<dbReference type="PROSITE" id="PS00584">
    <property type="entry name" value="PFKB_KINASES_2"/>
    <property type="match status" value="1"/>
</dbReference>
<protein>
    <submittedName>
        <fullName evidence="4">Sugar kinase</fullName>
    </submittedName>
</protein>
<feature type="domain" description="Carbohydrate kinase PfkB" evidence="3">
    <location>
        <begin position="3"/>
        <end position="275"/>
    </location>
</feature>
<evidence type="ECO:0000256" key="1">
    <source>
        <dbReference type="ARBA" id="ARBA00022679"/>
    </source>
</evidence>
<evidence type="ECO:0000313" key="5">
    <source>
        <dbReference type="Proteomes" id="UP000178943"/>
    </source>
</evidence>
<dbReference type="PANTHER" id="PTHR10584">
    <property type="entry name" value="SUGAR KINASE"/>
    <property type="match status" value="1"/>
</dbReference>
<dbReference type="GO" id="GO:0005829">
    <property type="term" value="C:cytosol"/>
    <property type="evidence" value="ECO:0007669"/>
    <property type="project" value="TreeGrafter"/>
</dbReference>
<dbReference type="PANTHER" id="PTHR10584:SF166">
    <property type="entry name" value="RIBOKINASE"/>
    <property type="match status" value="1"/>
</dbReference>
<dbReference type="Proteomes" id="UP000178943">
    <property type="component" value="Unassembled WGS sequence"/>
</dbReference>
<evidence type="ECO:0000313" key="4">
    <source>
        <dbReference type="EMBL" id="OGF68191.1"/>
    </source>
</evidence>
<dbReference type="Pfam" id="PF00294">
    <property type="entry name" value="PfkB"/>
    <property type="match status" value="1"/>
</dbReference>
<reference evidence="4 5" key="1">
    <citation type="journal article" date="2016" name="Nat. Commun.">
        <title>Thousands of microbial genomes shed light on interconnected biogeochemical processes in an aquifer system.</title>
        <authorList>
            <person name="Anantharaman K."/>
            <person name="Brown C.T."/>
            <person name="Hug L.A."/>
            <person name="Sharon I."/>
            <person name="Castelle C.J."/>
            <person name="Probst A.J."/>
            <person name="Thomas B.C."/>
            <person name="Singh A."/>
            <person name="Wilkins M.J."/>
            <person name="Karaoz U."/>
            <person name="Brodie E.L."/>
            <person name="Williams K.H."/>
            <person name="Hubbard S.S."/>
            <person name="Banfield J.F."/>
        </authorList>
    </citation>
    <scope>NUCLEOTIDE SEQUENCE [LARGE SCALE GENOMIC DNA]</scope>
</reference>
<accession>A0A1F5VYR2</accession>
<organism evidence="4 5">
    <name type="scientific">Candidatus Fischerbacteria bacterium RBG_13_37_8</name>
    <dbReference type="NCBI Taxonomy" id="1817863"/>
    <lineage>
        <taxon>Bacteria</taxon>
        <taxon>Candidatus Fischeribacteriota</taxon>
    </lineage>
</organism>
<proteinExistence type="predicted"/>
<dbReference type="Gene3D" id="3.40.1190.20">
    <property type="match status" value="1"/>
</dbReference>
<dbReference type="GO" id="GO:0016301">
    <property type="term" value="F:kinase activity"/>
    <property type="evidence" value="ECO:0007669"/>
    <property type="project" value="UniProtKB-KW"/>
</dbReference>
<keyword evidence="1" id="KW-0808">Transferase</keyword>
<dbReference type="InterPro" id="IPR002173">
    <property type="entry name" value="Carboh/pur_kinase_PfkB_CS"/>
</dbReference>
<evidence type="ECO:0000256" key="2">
    <source>
        <dbReference type="ARBA" id="ARBA00022777"/>
    </source>
</evidence>
<comment type="caution">
    <text evidence="4">The sequence shown here is derived from an EMBL/GenBank/DDBJ whole genome shotgun (WGS) entry which is preliminary data.</text>
</comment>
<dbReference type="AlphaFoldDB" id="A0A1F5VYR2"/>
<evidence type="ECO:0000259" key="3">
    <source>
        <dbReference type="Pfam" id="PF00294"/>
    </source>
</evidence>
<sequence length="300" mass="33195">MSIVVVGTVAYDSIITTSGSIDEALGGSATYFSVASSIFTKTKIVATVGEDFSETYFSLFKGRGIDIAGIDVVPGRTFRWKGKYSKNLNERTTLETQLNVLKKVKVKLPASYTTCSILFLANIDPEIQLEVLSQMKKTKFIAMDTMNFWITSKAKKLKELLHQVDLLCINEEEAELLSGEDNIVKSCKKILMMGPSVVIIKRGSYGAILFHDIHICSMPAYPLENVMDPTGAGDSFAGGFLGYLSTLKRFSINDLRKALAYGNMVASYTVEDFSVNKLVSIHFEDIESRYELFKSITAIC</sequence>
<dbReference type="EMBL" id="MFGW01000010">
    <property type="protein sequence ID" value="OGF68191.1"/>
    <property type="molecule type" value="Genomic_DNA"/>
</dbReference>
<keyword evidence="2 4" id="KW-0418">Kinase</keyword>
<dbReference type="SUPFAM" id="SSF53613">
    <property type="entry name" value="Ribokinase-like"/>
    <property type="match status" value="1"/>
</dbReference>